<organism evidence="2 3">
    <name type="scientific">Gracilibacillus dipsosauri</name>
    <dbReference type="NCBI Taxonomy" id="178340"/>
    <lineage>
        <taxon>Bacteria</taxon>
        <taxon>Bacillati</taxon>
        <taxon>Bacillota</taxon>
        <taxon>Bacilli</taxon>
        <taxon>Bacillales</taxon>
        <taxon>Bacillaceae</taxon>
        <taxon>Gracilibacillus</taxon>
    </lineage>
</organism>
<protein>
    <submittedName>
        <fullName evidence="2">Uncharacterized protein</fullName>
    </submittedName>
</protein>
<sequence>MEDRKIYILFTDTGTLFTRLIKIYTRESYNHVSIAFDDQLEEIYSFGRKKPANPFIGGFIREKLREGLFKRAKCVIYSCRVSEQEYKQMRAKVKKIEREKEKYRYNLIGLLAIILHFDLNRKNAFFCSQFVATILNEKKGLLMKPPSLTTPRDLMNIDEFNFVYQGMLHTYPVPEELVTTHLERISERLVG</sequence>
<dbReference type="OrthoDB" id="1645744at2"/>
<dbReference type="EMBL" id="QGTD01000004">
    <property type="protein sequence ID" value="PWU70004.1"/>
    <property type="molecule type" value="Genomic_DNA"/>
</dbReference>
<keyword evidence="3" id="KW-1185">Reference proteome</keyword>
<dbReference type="SUPFAM" id="SSF54001">
    <property type="entry name" value="Cysteine proteinases"/>
    <property type="match status" value="1"/>
</dbReference>
<evidence type="ECO:0000313" key="2">
    <source>
        <dbReference type="EMBL" id="PWU70004.1"/>
    </source>
</evidence>
<dbReference type="Gene3D" id="3.90.1720.10">
    <property type="entry name" value="endopeptidase domain like (from Nostoc punctiforme)"/>
    <property type="match status" value="1"/>
</dbReference>
<name>A0A317L418_9BACI</name>
<feature type="coiled-coil region" evidence="1">
    <location>
        <begin position="79"/>
        <end position="106"/>
    </location>
</feature>
<evidence type="ECO:0000256" key="1">
    <source>
        <dbReference type="SAM" id="Coils"/>
    </source>
</evidence>
<dbReference type="Proteomes" id="UP000245624">
    <property type="component" value="Unassembled WGS sequence"/>
</dbReference>
<evidence type="ECO:0000313" key="3">
    <source>
        <dbReference type="Proteomes" id="UP000245624"/>
    </source>
</evidence>
<dbReference type="InterPro" id="IPR038765">
    <property type="entry name" value="Papain-like_cys_pep_sf"/>
</dbReference>
<reference evidence="2 3" key="1">
    <citation type="submission" date="2018-05" db="EMBL/GenBank/DDBJ databases">
        <title>Genomic analysis of Gracilibacillus dipsosauri DD1 reveals novel features of a salt-tolerant amylase.</title>
        <authorList>
            <person name="Deutch C.E."/>
            <person name="Yang S."/>
        </authorList>
    </citation>
    <scope>NUCLEOTIDE SEQUENCE [LARGE SCALE GENOMIC DNA]</scope>
    <source>
        <strain evidence="2 3">DD1</strain>
    </source>
</reference>
<dbReference type="RefSeq" id="WP_109983381.1">
    <property type="nucleotide sequence ID" value="NZ_QGTD01000004.1"/>
</dbReference>
<accession>A0A317L418</accession>
<proteinExistence type="predicted"/>
<dbReference type="AlphaFoldDB" id="A0A317L418"/>
<keyword evidence="1" id="KW-0175">Coiled coil</keyword>
<comment type="caution">
    <text evidence="2">The sequence shown here is derived from an EMBL/GenBank/DDBJ whole genome shotgun (WGS) entry which is preliminary data.</text>
</comment>
<gene>
    <name evidence="2" type="ORF">DLJ74_03525</name>
</gene>